<dbReference type="EMBL" id="PYSG01000002">
    <property type="protein sequence ID" value="PTA50212.1"/>
    <property type="molecule type" value="Genomic_DNA"/>
</dbReference>
<dbReference type="GO" id="GO:0008168">
    <property type="term" value="F:methyltransferase activity"/>
    <property type="evidence" value="ECO:0007669"/>
    <property type="project" value="UniProtKB-KW"/>
</dbReference>
<keyword evidence="1" id="KW-0175">Coiled coil</keyword>
<gene>
    <name evidence="3" type="ORF">C9I43_06680</name>
</gene>
<feature type="region of interest" description="Disordered" evidence="2">
    <location>
        <begin position="237"/>
        <end position="270"/>
    </location>
</feature>
<dbReference type="RefSeq" id="WP_107882850.1">
    <property type="nucleotide sequence ID" value="NZ_PYSG01000002.1"/>
</dbReference>
<reference evidence="3 4" key="2">
    <citation type="submission" date="2018-04" db="EMBL/GenBank/DDBJ databases">
        <title>Genomic sequence of a freshwater isolate of Shewanella morhuae.</title>
        <authorList>
            <person name="Castillo D.E."/>
            <person name="Gram L."/>
        </authorList>
    </citation>
    <scope>NUCLEOTIDE SEQUENCE [LARGE SCALE GENOMIC DNA]</scope>
    <source>
        <strain evidence="3 4">CW7</strain>
    </source>
</reference>
<dbReference type="Proteomes" id="UP000240506">
    <property type="component" value="Unassembled WGS sequence"/>
</dbReference>
<feature type="compositionally biased region" description="Polar residues" evidence="2">
    <location>
        <begin position="259"/>
        <end position="268"/>
    </location>
</feature>
<keyword evidence="3" id="KW-0489">Methyltransferase</keyword>
<feature type="region of interest" description="Disordered" evidence="2">
    <location>
        <begin position="362"/>
        <end position="394"/>
    </location>
</feature>
<feature type="coiled-coil region" evidence="1">
    <location>
        <begin position="310"/>
        <end position="362"/>
    </location>
</feature>
<reference evidence="3 4" key="1">
    <citation type="submission" date="2018-03" db="EMBL/GenBank/DDBJ databases">
        <authorList>
            <person name="Dailey F.E."/>
        </authorList>
    </citation>
    <scope>NUCLEOTIDE SEQUENCE [LARGE SCALE GENOMIC DNA]</scope>
    <source>
        <strain evidence="3 4">CW7</strain>
    </source>
</reference>
<dbReference type="GO" id="GO:0032259">
    <property type="term" value="P:methylation"/>
    <property type="evidence" value="ECO:0007669"/>
    <property type="project" value="UniProtKB-KW"/>
</dbReference>
<dbReference type="Pfam" id="PF12118">
    <property type="entry name" value="SprA-related"/>
    <property type="match status" value="1"/>
</dbReference>
<feature type="compositionally biased region" description="Low complexity" evidence="2">
    <location>
        <begin position="244"/>
        <end position="258"/>
    </location>
</feature>
<feature type="region of interest" description="Disordered" evidence="2">
    <location>
        <begin position="550"/>
        <end position="569"/>
    </location>
</feature>
<keyword evidence="3" id="KW-0808">Transferase</keyword>
<accession>A0ABX5HTK2</accession>
<evidence type="ECO:0000313" key="4">
    <source>
        <dbReference type="Proteomes" id="UP000240506"/>
    </source>
</evidence>
<comment type="caution">
    <text evidence="3">The sequence shown here is derived from an EMBL/GenBank/DDBJ whole genome shotgun (WGS) entry which is preliminary data.</text>
</comment>
<evidence type="ECO:0000256" key="2">
    <source>
        <dbReference type="SAM" id="MobiDB-lite"/>
    </source>
</evidence>
<organism evidence="3 4">
    <name type="scientific">Shewanella morhuae</name>
    <dbReference type="NCBI Taxonomy" id="365591"/>
    <lineage>
        <taxon>Bacteria</taxon>
        <taxon>Pseudomonadati</taxon>
        <taxon>Pseudomonadota</taxon>
        <taxon>Gammaproteobacteria</taxon>
        <taxon>Alteromonadales</taxon>
        <taxon>Shewanellaceae</taxon>
        <taxon>Shewanella</taxon>
    </lineage>
</organism>
<name>A0ABX5HTK2_9GAMM</name>
<evidence type="ECO:0000313" key="3">
    <source>
        <dbReference type="EMBL" id="PTA50212.1"/>
    </source>
</evidence>
<evidence type="ECO:0000256" key="1">
    <source>
        <dbReference type="SAM" id="Coils"/>
    </source>
</evidence>
<feature type="compositionally biased region" description="Basic and acidic residues" evidence="2">
    <location>
        <begin position="368"/>
        <end position="381"/>
    </location>
</feature>
<feature type="compositionally biased region" description="Polar residues" evidence="2">
    <location>
        <begin position="13"/>
        <end position="37"/>
    </location>
</feature>
<sequence length="610" mass="63567">MSAMALSPKVSAPSPSFSAQDKTLSSNLSQNHASSTYQGASSQTAGFVKIEASGAYEAHFTGTSTAPVQTAPLASLASHFATKVSPSLHSSPNVPFVEATAQVSSFKPSTLNNRAILHVDASFSLLTGPQSISGVREGQIAQPAFTPAFLSVSAPLSNTANTSNSGLSINSVSKSSLNTTNLINRDTFTPPSPLTDTGGIIGSSRIDVPDISPSSTISLSTVTPDLAAVFEPAPLTGGTLAKPSAASSTDNNSTTGAAVQTSPSSSNAVAKPSVLEQFTQVFGEATVVTDPLAEPNSDDPLQAFAAVFGKNDYQIEKQAQEEALQKQQVAAAEQAKQDQSQAQQAQDQVTQAQEKQQAQQLQQVSALKTRDSEVKAHEHAHATVGGQYAQSPSFKYEKGADGQRYATDGEVQIDVSSVGDNPLATINKMKQVYAAAMAPVDPSAADIRVAAQALQKMNEAKVKLAEERQQQIMDLQTTQALVGADAQIKGLPPLQERIPVVTGKVDDSGNIVKEDESVSTLVSDTLDRIKQAVEAQTAKIVTDIHSKIPPDTVNDNNAANTKTTEESIEPPTATLASAVTLASTDLATSFISGSNSTASRYYAAIAQANP</sequence>
<feature type="region of interest" description="Disordered" evidence="2">
    <location>
        <begin position="1"/>
        <end position="37"/>
    </location>
</feature>
<dbReference type="InterPro" id="IPR021973">
    <property type="entry name" value="SprA-related"/>
</dbReference>
<keyword evidence="4" id="KW-1185">Reference proteome</keyword>
<feature type="compositionally biased region" description="Polar residues" evidence="2">
    <location>
        <begin position="553"/>
        <end position="562"/>
    </location>
</feature>
<protein>
    <submittedName>
        <fullName evidence="3">Protein-glutamate methyltransferase</fullName>
    </submittedName>
</protein>
<proteinExistence type="predicted"/>